<organism evidence="2 3">
    <name type="scientific">Artemia franciscana</name>
    <name type="common">Brine shrimp</name>
    <name type="synonym">Artemia sanfranciscana</name>
    <dbReference type="NCBI Taxonomy" id="6661"/>
    <lineage>
        <taxon>Eukaryota</taxon>
        <taxon>Metazoa</taxon>
        <taxon>Ecdysozoa</taxon>
        <taxon>Arthropoda</taxon>
        <taxon>Crustacea</taxon>
        <taxon>Branchiopoda</taxon>
        <taxon>Anostraca</taxon>
        <taxon>Artemiidae</taxon>
        <taxon>Artemia</taxon>
    </lineage>
</organism>
<protein>
    <recommendedName>
        <fullName evidence="1">DOMON domain-containing protein</fullName>
    </recommendedName>
</protein>
<dbReference type="Proteomes" id="UP001187531">
    <property type="component" value="Unassembled WGS sequence"/>
</dbReference>
<dbReference type="InterPro" id="IPR045266">
    <property type="entry name" value="DOH_DOMON"/>
</dbReference>
<evidence type="ECO:0000313" key="3">
    <source>
        <dbReference type="Proteomes" id="UP001187531"/>
    </source>
</evidence>
<dbReference type="InterPro" id="IPR000945">
    <property type="entry name" value="DBH-like"/>
</dbReference>
<dbReference type="GO" id="GO:0042421">
    <property type="term" value="P:norepinephrine biosynthetic process"/>
    <property type="evidence" value="ECO:0007669"/>
    <property type="project" value="TreeGrafter"/>
</dbReference>
<dbReference type="GO" id="GO:0030667">
    <property type="term" value="C:secretory granule membrane"/>
    <property type="evidence" value="ECO:0007669"/>
    <property type="project" value="TreeGrafter"/>
</dbReference>
<dbReference type="CDD" id="cd09631">
    <property type="entry name" value="DOMON_DOH"/>
    <property type="match status" value="1"/>
</dbReference>
<evidence type="ECO:0000313" key="2">
    <source>
        <dbReference type="EMBL" id="KAK2703626.1"/>
    </source>
</evidence>
<dbReference type="PANTHER" id="PTHR10157:SF23">
    <property type="entry name" value="MOXD1 HOMOLOG 1"/>
    <property type="match status" value="1"/>
</dbReference>
<dbReference type="GO" id="GO:0005507">
    <property type="term" value="F:copper ion binding"/>
    <property type="evidence" value="ECO:0007669"/>
    <property type="project" value="TreeGrafter"/>
</dbReference>
<dbReference type="AlphaFoldDB" id="A0AA88H9Z2"/>
<dbReference type="GO" id="GO:0005615">
    <property type="term" value="C:extracellular space"/>
    <property type="evidence" value="ECO:0007669"/>
    <property type="project" value="TreeGrafter"/>
</dbReference>
<dbReference type="InterPro" id="IPR005018">
    <property type="entry name" value="DOMON_domain"/>
</dbReference>
<keyword evidence="3" id="KW-1185">Reference proteome</keyword>
<reference evidence="2" key="1">
    <citation type="submission" date="2023-07" db="EMBL/GenBank/DDBJ databases">
        <title>Chromosome-level genome assembly of Artemia franciscana.</title>
        <authorList>
            <person name="Jo E."/>
        </authorList>
    </citation>
    <scope>NUCLEOTIDE SEQUENCE</scope>
    <source>
        <tissue evidence="2">Whole body</tissue>
    </source>
</reference>
<dbReference type="GO" id="GO:0004500">
    <property type="term" value="F:dopamine beta-monooxygenase activity"/>
    <property type="evidence" value="ECO:0007669"/>
    <property type="project" value="InterPro"/>
</dbReference>
<evidence type="ECO:0000259" key="1">
    <source>
        <dbReference type="PROSITE" id="PS50836"/>
    </source>
</evidence>
<gene>
    <name evidence="2" type="ORF">QYM36_017926</name>
</gene>
<dbReference type="PANTHER" id="PTHR10157">
    <property type="entry name" value="DOPAMINE BETA HYDROXYLASE RELATED"/>
    <property type="match status" value="1"/>
</dbReference>
<dbReference type="PROSITE" id="PS50836">
    <property type="entry name" value="DOMON"/>
    <property type="match status" value="1"/>
</dbReference>
<sequence length="204" mass="23007">IFLINLAYILKMSGIKKFLSISFLSLTFATVLAVPHENKGRYLYEQDISSTGAFIARWTPDVENSVIYFEFEAQTQGWVGVSILLPDIVDQVGDQVIAGVYEDGTSYIQDRYFNTSIPHPERPLRPIDVQQDWVLRYAEERNDKTIVGVSRPLDTGDLYDGPVIEDIVLKLSWAYDELDIIDGVAPDHGPTFGAVYVNFLNPEV</sequence>
<comment type="caution">
    <text evidence="2">The sequence shown here is derived from an EMBL/GenBank/DDBJ whole genome shotgun (WGS) entry which is preliminary data.</text>
</comment>
<feature type="domain" description="DOMON" evidence="1">
    <location>
        <begin position="52"/>
        <end position="176"/>
    </location>
</feature>
<feature type="non-terminal residue" evidence="2">
    <location>
        <position position="204"/>
    </location>
</feature>
<proteinExistence type="predicted"/>
<dbReference type="GO" id="GO:0006589">
    <property type="term" value="P:octopamine biosynthetic process"/>
    <property type="evidence" value="ECO:0007669"/>
    <property type="project" value="TreeGrafter"/>
</dbReference>
<accession>A0AA88H9Z2</accession>
<name>A0AA88H9Z2_ARTSF</name>
<dbReference type="GO" id="GO:0042420">
    <property type="term" value="P:dopamine catabolic process"/>
    <property type="evidence" value="ECO:0007669"/>
    <property type="project" value="TreeGrafter"/>
</dbReference>
<dbReference type="Pfam" id="PF03351">
    <property type="entry name" value="DOMON"/>
    <property type="match status" value="1"/>
</dbReference>
<dbReference type="EMBL" id="JAVRJZ010000081">
    <property type="protein sequence ID" value="KAK2703626.1"/>
    <property type="molecule type" value="Genomic_DNA"/>
</dbReference>